<dbReference type="Proteomes" id="UP001066276">
    <property type="component" value="Chromosome 2_1"/>
</dbReference>
<reference evidence="1" key="1">
    <citation type="journal article" date="2022" name="bioRxiv">
        <title>Sequencing and chromosome-scale assembly of the giantPleurodeles waltlgenome.</title>
        <authorList>
            <person name="Brown T."/>
            <person name="Elewa A."/>
            <person name="Iarovenko S."/>
            <person name="Subramanian E."/>
            <person name="Araus A.J."/>
            <person name="Petzold A."/>
            <person name="Susuki M."/>
            <person name="Suzuki K.-i.T."/>
            <person name="Hayashi T."/>
            <person name="Toyoda A."/>
            <person name="Oliveira C."/>
            <person name="Osipova E."/>
            <person name="Leigh N.D."/>
            <person name="Simon A."/>
            <person name="Yun M.H."/>
        </authorList>
    </citation>
    <scope>NUCLEOTIDE SEQUENCE</scope>
    <source>
        <strain evidence="1">20211129_DDA</strain>
        <tissue evidence="1">Liver</tissue>
    </source>
</reference>
<protein>
    <submittedName>
        <fullName evidence="1">Uncharacterized protein</fullName>
    </submittedName>
</protein>
<organism evidence="1 2">
    <name type="scientific">Pleurodeles waltl</name>
    <name type="common">Iberian ribbed newt</name>
    <dbReference type="NCBI Taxonomy" id="8319"/>
    <lineage>
        <taxon>Eukaryota</taxon>
        <taxon>Metazoa</taxon>
        <taxon>Chordata</taxon>
        <taxon>Craniata</taxon>
        <taxon>Vertebrata</taxon>
        <taxon>Euteleostomi</taxon>
        <taxon>Amphibia</taxon>
        <taxon>Batrachia</taxon>
        <taxon>Caudata</taxon>
        <taxon>Salamandroidea</taxon>
        <taxon>Salamandridae</taxon>
        <taxon>Pleurodelinae</taxon>
        <taxon>Pleurodeles</taxon>
    </lineage>
</organism>
<dbReference type="EMBL" id="JANPWB010000003">
    <property type="protein sequence ID" value="KAJ1197364.1"/>
    <property type="molecule type" value="Genomic_DNA"/>
</dbReference>
<sequence>MDMRTRTVVPGRALDRLKRCATGVPIVDRRHIRGKSRGVVGRCPSRSSTPLSLLVAVLAVVQVTKAMGY</sequence>
<comment type="caution">
    <text evidence="1">The sequence shown here is derived from an EMBL/GenBank/DDBJ whole genome shotgun (WGS) entry which is preliminary data.</text>
</comment>
<dbReference type="AlphaFoldDB" id="A0AAV7VB98"/>
<evidence type="ECO:0000313" key="1">
    <source>
        <dbReference type="EMBL" id="KAJ1197364.1"/>
    </source>
</evidence>
<proteinExistence type="predicted"/>
<accession>A0AAV7VB98</accession>
<evidence type="ECO:0000313" key="2">
    <source>
        <dbReference type="Proteomes" id="UP001066276"/>
    </source>
</evidence>
<name>A0AAV7VB98_PLEWA</name>
<gene>
    <name evidence="1" type="ORF">NDU88_001224</name>
</gene>
<keyword evidence="2" id="KW-1185">Reference proteome</keyword>